<evidence type="ECO:0000313" key="2">
    <source>
        <dbReference type="EMBL" id="TDO99407.1"/>
    </source>
</evidence>
<reference evidence="2 3" key="1">
    <citation type="submission" date="2019-03" db="EMBL/GenBank/DDBJ databases">
        <title>Genomic Encyclopedia of Type Strains, Phase III (KMG-III): the genomes of soil and plant-associated and newly described type strains.</title>
        <authorList>
            <person name="Whitman W."/>
        </authorList>
    </citation>
    <scope>NUCLEOTIDE SEQUENCE [LARGE SCALE GENOMIC DNA]</scope>
    <source>
        <strain evidence="2 3">CECT 7378</strain>
    </source>
</reference>
<dbReference type="EMBL" id="SNXC01000009">
    <property type="protein sequence ID" value="TDO99407.1"/>
    <property type="molecule type" value="Genomic_DNA"/>
</dbReference>
<keyword evidence="3" id="KW-1185">Reference proteome</keyword>
<sequence>MQINGSPFSNGLTGLQRSQSNLDQASNKVVNATTAGSTNGSSNIQEGLIEASSSKLEAQANTKVLETADSMIGSLIDITV</sequence>
<dbReference type="RefSeq" id="WP_133502267.1">
    <property type="nucleotide sequence ID" value="NZ_SNXC01000009.1"/>
</dbReference>
<protein>
    <recommendedName>
        <fullName evidence="4">Flagellar basal body rod FlgEFG protein</fullName>
    </recommendedName>
</protein>
<name>A0A4R6MCM6_9GAMM</name>
<evidence type="ECO:0000313" key="3">
    <source>
        <dbReference type="Proteomes" id="UP000294656"/>
    </source>
</evidence>
<dbReference type="AlphaFoldDB" id="A0A4R6MCM6"/>
<gene>
    <name evidence="2" type="ORF">DFP79_0388</name>
</gene>
<organism evidence="2 3">
    <name type="scientific">Marinomonas balearica</name>
    <dbReference type="NCBI Taxonomy" id="491947"/>
    <lineage>
        <taxon>Bacteria</taxon>
        <taxon>Pseudomonadati</taxon>
        <taxon>Pseudomonadota</taxon>
        <taxon>Gammaproteobacteria</taxon>
        <taxon>Oceanospirillales</taxon>
        <taxon>Oceanospirillaceae</taxon>
        <taxon>Marinomonas</taxon>
    </lineage>
</organism>
<proteinExistence type="predicted"/>
<comment type="caution">
    <text evidence="2">The sequence shown here is derived from an EMBL/GenBank/DDBJ whole genome shotgun (WGS) entry which is preliminary data.</text>
</comment>
<evidence type="ECO:0000256" key="1">
    <source>
        <dbReference type="SAM" id="MobiDB-lite"/>
    </source>
</evidence>
<evidence type="ECO:0008006" key="4">
    <source>
        <dbReference type="Google" id="ProtNLM"/>
    </source>
</evidence>
<accession>A0A4R6MCM6</accession>
<dbReference type="Proteomes" id="UP000294656">
    <property type="component" value="Unassembled WGS sequence"/>
</dbReference>
<dbReference type="OrthoDB" id="6106532at2"/>
<feature type="region of interest" description="Disordered" evidence="1">
    <location>
        <begin position="1"/>
        <end position="46"/>
    </location>
</feature>